<name>A0AAE0VZ97_9BIVA</name>
<evidence type="ECO:0000313" key="2">
    <source>
        <dbReference type="Proteomes" id="UP001195483"/>
    </source>
</evidence>
<reference evidence="1" key="3">
    <citation type="submission" date="2023-05" db="EMBL/GenBank/DDBJ databases">
        <authorList>
            <person name="Smith C.H."/>
        </authorList>
    </citation>
    <scope>NUCLEOTIDE SEQUENCE</scope>
    <source>
        <strain evidence="1">CHS0354</strain>
        <tissue evidence="1">Mantle</tissue>
    </source>
</reference>
<dbReference type="Proteomes" id="UP001195483">
    <property type="component" value="Unassembled WGS sequence"/>
</dbReference>
<sequence length="65" mass="7647">MTGIVTQGFFEELFQSFSQRKCTNHFFDLFHIKHKAKRDNQNFVHEIPHSFTSASFSDEYVSTTV</sequence>
<evidence type="ECO:0000313" key="1">
    <source>
        <dbReference type="EMBL" id="KAK3594722.1"/>
    </source>
</evidence>
<reference evidence="1" key="1">
    <citation type="journal article" date="2021" name="Genome Biol. Evol.">
        <title>A High-Quality Reference Genome for a Parasitic Bivalve with Doubly Uniparental Inheritance (Bivalvia: Unionida).</title>
        <authorList>
            <person name="Smith C.H."/>
        </authorList>
    </citation>
    <scope>NUCLEOTIDE SEQUENCE</scope>
    <source>
        <strain evidence="1">CHS0354</strain>
    </source>
</reference>
<keyword evidence="2" id="KW-1185">Reference proteome</keyword>
<reference evidence="1" key="2">
    <citation type="journal article" date="2021" name="Genome Biol. Evol.">
        <title>Developing a high-quality reference genome for a parasitic bivalve with doubly uniparental inheritance (Bivalvia: Unionida).</title>
        <authorList>
            <person name="Smith C.H."/>
        </authorList>
    </citation>
    <scope>NUCLEOTIDE SEQUENCE</scope>
    <source>
        <strain evidence="1">CHS0354</strain>
        <tissue evidence="1">Mantle</tissue>
    </source>
</reference>
<dbReference type="EMBL" id="JAEAOA010000143">
    <property type="protein sequence ID" value="KAK3594722.1"/>
    <property type="molecule type" value="Genomic_DNA"/>
</dbReference>
<comment type="caution">
    <text evidence="1">The sequence shown here is derived from an EMBL/GenBank/DDBJ whole genome shotgun (WGS) entry which is preliminary data.</text>
</comment>
<accession>A0AAE0VZ97</accession>
<protein>
    <submittedName>
        <fullName evidence="1">Uncharacterized protein</fullName>
    </submittedName>
</protein>
<organism evidence="1 2">
    <name type="scientific">Potamilus streckersoni</name>
    <dbReference type="NCBI Taxonomy" id="2493646"/>
    <lineage>
        <taxon>Eukaryota</taxon>
        <taxon>Metazoa</taxon>
        <taxon>Spiralia</taxon>
        <taxon>Lophotrochozoa</taxon>
        <taxon>Mollusca</taxon>
        <taxon>Bivalvia</taxon>
        <taxon>Autobranchia</taxon>
        <taxon>Heteroconchia</taxon>
        <taxon>Palaeoheterodonta</taxon>
        <taxon>Unionida</taxon>
        <taxon>Unionoidea</taxon>
        <taxon>Unionidae</taxon>
        <taxon>Ambleminae</taxon>
        <taxon>Lampsilini</taxon>
        <taxon>Potamilus</taxon>
    </lineage>
</organism>
<proteinExistence type="predicted"/>
<gene>
    <name evidence="1" type="ORF">CHS0354_001546</name>
</gene>
<dbReference type="AlphaFoldDB" id="A0AAE0VZ97"/>